<accession>A0A915JX25</accession>
<dbReference type="PANTHER" id="PTHR19964:SF92">
    <property type="entry name" value="PATJ HOMOLOG"/>
    <property type="match status" value="1"/>
</dbReference>
<organism evidence="2 3">
    <name type="scientific">Romanomermis culicivorax</name>
    <name type="common">Nematode worm</name>
    <dbReference type="NCBI Taxonomy" id="13658"/>
    <lineage>
        <taxon>Eukaryota</taxon>
        <taxon>Metazoa</taxon>
        <taxon>Ecdysozoa</taxon>
        <taxon>Nematoda</taxon>
        <taxon>Enoplea</taxon>
        <taxon>Dorylaimia</taxon>
        <taxon>Mermithida</taxon>
        <taxon>Mermithoidea</taxon>
        <taxon>Mermithidae</taxon>
        <taxon>Romanomermis</taxon>
    </lineage>
</organism>
<dbReference type="Gene3D" id="2.30.42.10">
    <property type="match status" value="2"/>
</dbReference>
<keyword evidence="2" id="KW-1185">Reference proteome</keyword>
<dbReference type="Pfam" id="PF00595">
    <property type="entry name" value="PDZ"/>
    <property type="match status" value="1"/>
</dbReference>
<dbReference type="PANTHER" id="PTHR19964">
    <property type="entry name" value="MULTIPLE PDZ DOMAIN PROTEIN"/>
    <property type="match status" value="1"/>
</dbReference>
<evidence type="ECO:0000313" key="2">
    <source>
        <dbReference type="Proteomes" id="UP000887565"/>
    </source>
</evidence>
<proteinExistence type="predicted"/>
<reference evidence="3" key="1">
    <citation type="submission" date="2022-11" db="UniProtKB">
        <authorList>
            <consortium name="WormBaseParasite"/>
        </authorList>
    </citation>
    <scope>IDENTIFICATION</scope>
</reference>
<dbReference type="InterPro" id="IPR051342">
    <property type="entry name" value="PDZ_scaffold"/>
</dbReference>
<evidence type="ECO:0000313" key="3">
    <source>
        <dbReference type="WBParaSite" id="nRc.2.0.1.t30638-RA"/>
    </source>
</evidence>
<evidence type="ECO:0000259" key="1">
    <source>
        <dbReference type="PROSITE" id="PS50106"/>
    </source>
</evidence>
<dbReference type="Proteomes" id="UP000887565">
    <property type="component" value="Unplaced"/>
</dbReference>
<name>A0A915JX25_ROMCU</name>
<protein>
    <submittedName>
        <fullName evidence="3">PDZ domain-containing protein</fullName>
    </submittedName>
</protein>
<dbReference type="InterPro" id="IPR001478">
    <property type="entry name" value="PDZ"/>
</dbReference>
<sequence>MNMTSANVAELMQNSDEIELTISSHAIVPLPHSPLLSSRISSEITDTNLNAKSPVTPTAAATAIAAGKETWIELDKGGLGLGLSIVGGCDTVLGSVVIHEVYQDGAAARDGRLEPGDQLLEVKGGVADVDGRLMQGDQILAVNNQDLTTAMQEQAATILKVRDGSSG</sequence>
<dbReference type="WBParaSite" id="nRc.2.0.1.t30638-RA">
    <property type="protein sequence ID" value="nRc.2.0.1.t30638-RA"/>
    <property type="gene ID" value="nRc.2.0.1.g30638"/>
</dbReference>
<dbReference type="PROSITE" id="PS50106">
    <property type="entry name" value="PDZ"/>
    <property type="match status" value="1"/>
</dbReference>
<dbReference type="SUPFAM" id="SSF50156">
    <property type="entry name" value="PDZ domain-like"/>
    <property type="match status" value="2"/>
</dbReference>
<feature type="domain" description="PDZ" evidence="1">
    <location>
        <begin position="71"/>
        <end position="160"/>
    </location>
</feature>
<dbReference type="InterPro" id="IPR036034">
    <property type="entry name" value="PDZ_sf"/>
</dbReference>
<dbReference type="AlphaFoldDB" id="A0A915JX25"/>
<dbReference type="SMART" id="SM00228">
    <property type="entry name" value="PDZ"/>
    <property type="match status" value="1"/>
</dbReference>